<dbReference type="EMBL" id="CP036280">
    <property type="protein sequence ID" value="QDU72999.1"/>
    <property type="molecule type" value="Genomic_DNA"/>
</dbReference>
<evidence type="ECO:0000259" key="3">
    <source>
        <dbReference type="Pfam" id="PF02638"/>
    </source>
</evidence>
<keyword evidence="1 2" id="KW-0732">Signal</keyword>
<reference evidence="4 5" key="1">
    <citation type="submission" date="2019-02" db="EMBL/GenBank/DDBJ databases">
        <title>Deep-cultivation of Planctomycetes and their phenomic and genomic characterization uncovers novel biology.</title>
        <authorList>
            <person name="Wiegand S."/>
            <person name="Jogler M."/>
            <person name="Boedeker C."/>
            <person name="Pinto D."/>
            <person name="Vollmers J."/>
            <person name="Rivas-Marin E."/>
            <person name="Kohn T."/>
            <person name="Peeters S.H."/>
            <person name="Heuer A."/>
            <person name="Rast P."/>
            <person name="Oberbeckmann S."/>
            <person name="Bunk B."/>
            <person name="Jeske O."/>
            <person name="Meyerdierks A."/>
            <person name="Storesund J.E."/>
            <person name="Kallscheuer N."/>
            <person name="Luecker S."/>
            <person name="Lage O.M."/>
            <person name="Pohl T."/>
            <person name="Merkel B.J."/>
            <person name="Hornburger P."/>
            <person name="Mueller R.-W."/>
            <person name="Bruemmer F."/>
            <person name="Labrenz M."/>
            <person name="Spormann A.M."/>
            <person name="Op den Camp H."/>
            <person name="Overmann J."/>
            <person name="Amann R."/>
            <person name="Jetten M.S.M."/>
            <person name="Mascher T."/>
            <person name="Medema M.H."/>
            <person name="Devos D.P."/>
            <person name="Kaster A.-K."/>
            <person name="Ovreas L."/>
            <person name="Rohde M."/>
            <person name="Galperin M.Y."/>
            <person name="Jogler C."/>
        </authorList>
    </citation>
    <scope>NUCLEOTIDE SEQUENCE [LARGE SCALE GENOMIC DNA]</scope>
    <source>
        <strain evidence="4 5">Pan265</strain>
    </source>
</reference>
<dbReference type="Gene3D" id="3.20.20.80">
    <property type="entry name" value="Glycosidases"/>
    <property type="match status" value="1"/>
</dbReference>
<protein>
    <recommendedName>
        <fullName evidence="3">Glycosyl hydrolase-like 10 domain-containing protein</fullName>
    </recommendedName>
</protein>
<keyword evidence="5" id="KW-1185">Reference proteome</keyword>
<organism evidence="4 5">
    <name type="scientific">Mucisphaera calidilacus</name>
    <dbReference type="NCBI Taxonomy" id="2527982"/>
    <lineage>
        <taxon>Bacteria</taxon>
        <taxon>Pseudomonadati</taxon>
        <taxon>Planctomycetota</taxon>
        <taxon>Phycisphaerae</taxon>
        <taxon>Phycisphaerales</taxon>
        <taxon>Phycisphaeraceae</taxon>
        <taxon>Mucisphaera</taxon>
    </lineage>
</organism>
<dbReference type="AlphaFoldDB" id="A0A518C1A3"/>
<evidence type="ECO:0000256" key="2">
    <source>
        <dbReference type="SAM" id="SignalP"/>
    </source>
</evidence>
<dbReference type="Proteomes" id="UP000320386">
    <property type="component" value="Chromosome"/>
</dbReference>
<feature type="signal peptide" evidence="2">
    <location>
        <begin position="1"/>
        <end position="22"/>
    </location>
</feature>
<feature type="domain" description="Glycosyl hydrolase-like 10" evidence="3">
    <location>
        <begin position="46"/>
        <end position="361"/>
    </location>
</feature>
<dbReference type="SUPFAM" id="SSF51445">
    <property type="entry name" value="(Trans)glycosidases"/>
    <property type="match status" value="1"/>
</dbReference>
<feature type="chain" id="PRO_5022208984" description="Glycosyl hydrolase-like 10 domain-containing protein" evidence="2">
    <location>
        <begin position="23"/>
        <end position="519"/>
    </location>
</feature>
<sequence length="519" mass="58651" precursor="true">MRHLATLLALTLIAALPLGCSTAPTDELSTHDAALKELGVPEVPREFRAAWIATVANIDWPSKPGLPVEQQKAELIEYLDEFAALNMNAVVFQVRPHADALYDSPLEPWSHYLTGEQGKAPEPYYDPLKFACAEAHKRGLELHAWFNPYRALHPNQKSPLTDDHIAVTDPDIVPQYGVYRWMNPAEEKVKQRSLDVFLDVAKRYDVDGIHIDDYFYPYQVRGDDGQIVDFPDAQTYKAYTDAGGTLGISDFRRAAVDDFIQRFYTQLKEQSPKVRFGISPFGIWKPGHPEQIQGFNQYEGLYADARKWLVEGWVDYYTPQLYWEIAKPQQSFVALLNWWSEQNPTGRNLWPGLGTYRTGNQFDENEINYQIQWIRHIEGADGHVHFSAKSVTKNPELRENLANTVYAKPALVPASPWLSDGTQPQAPTATVNIIADDGIRVVAGHRSLENARWWVIQVKRDGNWENTILPAISRMGLANMPATDKDMTDIPNLGVEAVVTFVVDELGIASDKVILELPQ</sequence>
<dbReference type="RefSeq" id="WP_236254492.1">
    <property type="nucleotide sequence ID" value="NZ_CP036280.1"/>
</dbReference>
<gene>
    <name evidence="4" type="ORF">Pan265_28770</name>
</gene>
<dbReference type="Pfam" id="PF02638">
    <property type="entry name" value="GHL10"/>
    <property type="match status" value="1"/>
</dbReference>
<name>A0A518C1A3_9BACT</name>
<accession>A0A518C1A3</accession>
<dbReference type="InterPro" id="IPR017853">
    <property type="entry name" value="GH"/>
</dbReference>
<evidence type="ECO:0000313" key="4">
    <source>
        <dbReference type="EMBL" id="QDU72999.1"/>
    </source>
</evidence>
<evidence type="ECO:0000313" key="5">
    <source>
        <dbReference type="Proteomes" id="UP000320386"/>
    </source>
</evidence>
<dbReference type="InterPro" id="IPR052177">
    <property type="entry name" value="Divisome_Glycosyl_Hydrolase"/>
</dbReference>
<proteinExistence type="predicted"/>
<dbReference type="InterPro" id="IPR003790">
    <property type="entry name" value="GHL10"/>
</dbReference>
<evidence type="ECO:0000256" key="1">
    <source>
        <dbReference type="ARBA" id="ARBA00022729"/>
    </source>
</evidence>
<dbReference type="PANTHER" id="PTHR43405">
    <property type="entry name" value="GLYCOSYL HYDROLASE DIGH"/>
    <property type="match status" value="1"/>
</dbReference>
<dbReference type="PANTHER" id="PTHR43405:SF1">
    <property type="entry name" value="GLYCOSYL HYDROLASE DIGH"/>
    <property type="match status" value="1"/>
</dbReference>
<dbReference type="KEGG" id="mcad:Pan265_28770"/>